<reference evidence="1" key="2">
    <citation type="journal article" date="2022" name="New Phytol.">
        <title>Evolutionary transition to the ectomycorrhizal habit in the genomes of a hyperdiverse lineage of mushroom-forming fungi.</title>
        <authorList>
            <person name="Looney B."/>
            <person name="Miyauchi S."/>
            <person name="Morin E."/>
            <person name="Drula E."/>
            <person name="Courty P.E."/>
            <person name="Kohler A."/>
            <person name="Kuo A."/>
            <person name="LaButti K."/>
            <person name="Pangilinan J."/>
            <person name="Lipzen A."/>
            <person name="Riley R."/>
            <person name="Andreopoulos W."/>
            <person name="He G."/>
            <person name="Johnson J."/>
            <person name="Nolan M."/>
            <person name="Tritt A."/>
            <person name="Barry K.W."/>
            <person name="Grigoriev I.V."/>
            <person name="Nagy L.G."/>
            <person name="Hibbett D."/>
            <person name="Henrissat B."/>
            <person name="Matheny P.B."/>
            <person name="Labbe J."/>
            <person name="Martin F.M."/>
        </authorList>
    </citation>
    <scope>NUCLEOTIDE SEQUENCE</scope>
    <source>
        <strain evidence="1">EC-137</strain>
    </source>
</reference>
<dbReference type="EMBL" id="MU273947">
    <property type="protein sequence ID" value="KAI0027268.1"/>
    <property type="molecule type" value="Genomic_DNA"/>
</dbReference>
<dbReference type="Proteomes" id="UP000814128">
    <property type="component" value="Unassembled WGS sequence"/>
</dbReference>
<sequence>MDFFSSGSGTTTPDLSFGYDTSQRQSPVNDTINNFLPPLPSGVTRFPTTSFSLEPGTGLSVGMGTGTNLGIMGSPSLSAGLARDTGHPVDGSARAVEMALQQVQTESSTFRVHLLNICAETDNMRRELLHLRAEVRNVQKTAENVEARVDTLGNTVSDLCDTVAELDEQQISSIGPERNSKGLREKRNSKLEDLVHEKMQGMIGLPYKGRNARFDIPSEPPSGTALPIPGNELPDNYVWQPMWSKDAEFPYNNAFITMCTRLVRRDDSMKQSESTRRFTVPREGISGRSAPDGRGDIMLMLKRSTSAEAKQTPAGQVRGVKGAESLTKALPALRRRLEERLGEEHCRGLELVLEEDWMDTCLTKTDEGTDMEWNATKIAFGLSSAAKVLEARRPNWRSAQLTKLYILLKKERQQDSRYVTKPVVPAPASSRSDDPPRNISKLWLGCIYTDSVDDEAPDVHRRPPTSYSMALASTHPESPSFAYVPFHELDRRYFTAFNSDDDSEGRVPVRFYAIDDWLHNRGTVNVPDGHCGLMFVSPTNMIPDYVHCSVEMRHDDPADLRKAQLANDMEFYTLTLSIEIPETPIQHPLRVLLPQLQRAATPLLSFVPAHLRKSPPAILHTWSCHWGDDMEIRPMWTRRMYNRQTITFQESFAFISNLYTILATHETNISQGLSPAMLKWAWEVSPLRLARKLIRRSVSEVCAALSDASSTAWEPSVRRLRTDAFHSIKMWRELLHKRVPSSGCVRQRLYDSAIGAEPSPLLSYLQVMSPLPSQEILVPCDCPRCNGKCIPRSTRAGHQNRLYLQRLRDAQAQSSQPPPKRRRTVATSASLLRSRLTSGAASSTGTSIGSGAPTLPAAASGSRPTPSRSHFDGRTTYASTALGRTSFILSSQRSPTRLLAARPSAARPSPAARSPTAGPFPPSHHSTARLSPTRSPSPPFLSHPFWSPPFDDTPFSELMPLNGNVYPPVQTPAGSSAASTNFRGHEHEQSMAAAEQTSFGDDIGDADESEEEPDRVEHSSATSHPSGLFSAADVSADSVYPACDPRYPNENNPDPFLLPRAAAPRSAAITPATINPAFYIVYLTVAWLHTAFKLPFLACNALLRVFLLILAAVGAELGADARYQTLQSVLEHMGVEPSFRVLPVCPTCLEVHPDTLSDDATCSRCSEPLFRRTRRLPNRSSPDTRTDAGDAGPSRPFLQFPYHSIEAQLRDILAVPGIEEELEKWRDLPRQPGRYTDSFDGRVLREIRGPDNRPFFENPSPVCDDELRIGVTFGIDWFSYLRSQIAPSHSSCPMSFNIINLPPSLRYRVSNMILAGIMPGPKEQNGDQCDKTSPGAFDADGYPRRTHAEQVRLGQAYAHCSTDRARSDFVREHATRWCELARLPYFDLCTMIVIDPMHNLLLGAGLVKTHFYHLWIQGKVLRKTKELRCLHAVLRDLTIPSYVGRLPALMGEPGGGSLTADQWMIAATIICPIAIWDQYMEGDPEEIRSLRIGDIKAAQERRKAIKKKRAEEQARKGRGNRPQRNRKRTARSLWVDEDRDEDEEVFVDAGAQEQQTDLYGDDKDNEEGDTNRGPRLHPDDPGNFFKLSAALNLLLALTIDDASIDEAAALLRDYCIELIHLYGPDVIRPNHHYAMHIPECIRDFGPLHCFWTFLFERMNKVPKSYNSSNHSGDNRGTVQALARESDLRAEDDGIPLLSRATFFDYVIISQRRYWAAYRTNDHANSLVSVLMSDNCQAPLTPPNGLTLGWMRWLVPTRHRMAEGSSWHQISNGNMRVDLWEHSQFDGEINPIIPIENIQSHVVLATVTVSGEALWVTVPEQAHTGTSLLFCGTLLTLADDAEDAAHRRALTPDGRVSSGTQAPSGVQQACVVVGPARGDATSGGRVPSGVQTSAGDVPSDGRRACIVVGPRGRDIGRARRGDASSDGRARVVERALFVWVMYAFGDATSGGRVPSGVQTSAGTYRRMGVARASSLDRGDATSDGRVAGTHRRTGGRVSSSAHSSSGACTRFWTRHRMGPRRWTRRRRRSLARSARLAEASQGKAWARKATPGALAPIARRANGAAIGGIGTIAPVLVPAPVSPPAPVPPPAPDPPRTSPFVPRARGARLSTGAPAGVDTADTASSPSSSPGPDTGVTAAVPLSRPEPPSHALNRGVGRARRVFCTPESDTVLTNCVARPVTIGATVKKLLRYNYIIIGTILQIYGFDDFMAGFVVHVDAHALDLKCTADVYEDTLLALSGFQGYGTDARMRARTAGTDTIESLVNVARHLLDSRLWIDKPGQQTIPELFNWDHIAIYPVVPA</sequence>
<evidence type="ECO:0000313" key="2">
    <source>
        <dbReference type="Proteomes" id="UP000814128"/>
    </source>
</evidence>
<accession>A0ACB8Q654</accession>
<comment type="caution">
    <text evidence="1">The sequence shown here is derived from an EMBL/GenBank/DDBJ whole genome shotgun (WGS) entry which is preliminary data.</text>
</comment>
<proteinExistence type="predicted"/>
<evidence type="ECO:0000313" key="1">
    <source>
        <dbReference type="EMBL" id="KAI0027268.1"/>
    </source>
</evidence>
<protein>
    <submittedName>
        <fullName evidence="1">Uncharacterized protein</fullName>
    </submittedName>
</protein>
<feature type="non-terminal residue" evidence="1">
    <location>
        <position position="2301"/>
    </location>
</feature>
<organism evidence="1 2">
    <name type="scientific">Vararia minispora EC-137</name>
    <dbReference type="NCBI Taxonomy" id="1314806"/>
    <lineage>
        <taxon>Eukaryota</taxon>
        <taxon>Fungi</taxon>
        <taxon>Dikarya</taxon>
        <taxon>Basidiomycota</taxon>
        <taxon>Agaricomycotina</taxon>
        <taxon>Agaricomycetes</taxon>
        <taxon>Russulales</taxon>
        <taxon>Lachnocladiaceae</taxon>
        <taxon>Vararia</taxon>
    </lineage>
</organism>
<name>A0ACB8Q654_9AGAM</name>
<reference evidence="1" key="1">
    <citation type="submission" date="2021-02" db="EMBL/GenBank/DDBJ databases">
        <authorList>
            <consortium name="DOE Joint Genome Institute"/>
            <person name="Ahrendt S."/>
            <person name="Looney B.P."/>
            <person name="Miyauchi S."/>
            <person name="Morin E."/>
            <person name="Drula E."/>
            <person name="Courty P.E."/>
            <person name="Chicoki N."/>
            <person name="Fauchery L."/>
            <person name="Kohler A."/>
            <person name="Kuo A."/>
            <person name="Labutti K."/>
            <person name="Pangilinan J."/>
            <person name="Lipzen A."/>
            <person name="Riley R."/>
            <person name="Andreopoulos W."/>
            <person name="He G."/>
            <person name="Johnson J."/>
            <person name="Barry K.W."/>
            <person name="Grigoriev I.V."/>
            <person name="Nagy L."/>
            <person name="Hibbett D."/>
            <person name="Henrissat B."/>
            <person name="Matheny P.B."/>
            <person name="Labbe J."/>
            <person name="Martin F."/>
        </authorList>
    </citation>
    <scope>NUCLEOTIDE SEQUENCE</scope>
    <source>
        <strain evidence="1">EC-137</strain>
    </source>
</reference>
<gene>
    <name evidence="1" type="ORF">K488DRAFT_74674</name>
</gene>
<keyword evidence="2" id="KW-1185">Reference proteome</keyword>